<dbReference type="EMBL" id="LK032064">
    <property type="protein sequence ID" value="CDY16457.1"/>
    <property type="molecule type" value="Genomic_DNA"/>
</dbReference>
<accession>A0A078FUD7</accession>
<dbReference type="OMA" id="HRALMFC"/>
<evidence type="ECO:0000313" key="3">
    <source>
        <dbReference type="Proteomes" id="UP000028999"/>
    </source>
</evidence>
<name>A0A078FUD7_BRANA</name>
<dbReference type="AlphaFoldDB" id="A0A078FUD7"/>
<reference evidence="1" key="3">
    <citation type="submission" date="2021-01" db="EMBL/GenBank/DDBJ databases">
        <authorList>
            <consortium name="Genoscope - CEA"/>
            <person name="William W."/>
        </authorList>
    </citation>
    <scope>NUCLEOTIDE SEQUENCE</scope>
</reference>
<dbReference type="Proteomes" id="UP001295469">
    <property type="component" value="Chromosome A08"/>
</dbReference>
<gene>
    <name evidence="2" type="primary">BnaA08g03100D</name>
    <name evidence="1" type="ORF">DARMORV10_A08P04530.1</name>
    <name evidence="2" type="ORF">GSBRNA2T00091023001</name>
</gene>
<protein>
    <submittedName>
        <fullName evidence="1">(rape) hypothetical protein</fullName>
    </submittedName>
    <submittedName>
        <fullName evidence="2">BnaA08g03100D protein</fullName>
    </submittedName>
</protein>
<evidence type="ECO:0000313" key="1">
    <source>
        <dbReference type="EMBL" id="CAF2218361.1"/>
    </source>
</evidence>
<dbReference type="PaxDb" id="3708-A0A078FUD7"/>
<evidence type="ECO:0000313" key="2">
    <source>
        <dbReference type="EMBL" id="CDY16457.1"/>
    </source>
</evidence>
<reference evidence="2" key="2">
    <citation type="submission" date="2014-06" db="EMBL/GenBank/DDBJ databases">
        <authorList>
            <person name="Genoscope - CEA"/>
        </authorList>
    </citation>
    <scope>NUCLEOTIDE SEQUENCE</scope>
</reference>
<reference evidence="2 3" key="1">
    <citation type="journal article" date="2014" name="Science">
        <title>Plant genetics. Early allopolyploid evolution in the post-Neolithic Brassica napus oilseed genome.</title>
        <authorList>
            <person name="Chalhoub B."/>
            <person name="Denoeud F."/>
            <person name="Liu S."/>
            <person name="Parkin I.A."/>
            <person name="Tang H."/>
            <person name="Wang X."/>
            <person name="Chiquet J."/>
            <person name="Belcram H."/>
            <person name="Tong C."/>
            <person name="Samans B."/>
            <person name="Correa M."/>
            <person name="Da Silva C."/>
            <person name="Just J."/>
            <person name="Falentin C."/>
            <person name="Koh C.S."/>
            <person name="Le Clainche I."/>
            <person name="Bernard M."/>
            <person name="Bento P."/>
            <person name="Noel B."/>
            <person name="Labadie K."/>
            <person name="Alberti A."/>
            <person name="Charles M."/>
            <person name="Arnaud D."/>
            <person name="Guo H."/>
            <person name="Daviaud C."/>
            <person name="Alamery S."/>
            <person name="Jabbari K."/>
            <person name="Zhao M."/>
            <person name="Edger P.P."/>
            <person name="Chelaifa H."/>
            <person name="Tack D."/>
            <person name="Lassalle G."/>
            <person name="Mestiri I."/>
            <person name="Schnel N."/>
            <person name="Le Paslier M.C."/>
            <person name="Fan G."/>
            <person name="Renault V."/>
            <person name="Bayer P.E."/>
            <person name="Golicz A.A."/>
            <person name="Manoli S."/>
            <person name="Lee T.H."/>
            <person name="Thi V.H."/>
            <person name="Chalabi S."/>
            <person name="Hu Q."/>
            <person name="Fan C."/>
            <person name="Tollenaere R."/>
            <person name="Lu Y."/>
            <person name="Battail C."/>
            <person name="Shen J."/>
            <person name="Sidebottom C.H."/>
            <person name="Wang X."/>
            <person name="Canaguier A."/>
            <person name="Chauveau A."/>
            <person name="Berard A."/>
            <person name="Deniot G."/>
            <person name="Guan M."/>
            <person name="Liu Z."/>
            <person name="Sun F."/>
            <person name="Lim Y.P."/>
            <person name="Lyons E."/>
            <person name="Town C.D."/>
            <person name="Bancroft I."/>
            <person name="Wang X."/>
            <person name="Meng J."/>
            <person name="Ma J."/>
            <person name="Pires J.C."/>
            <person name="King G.J."/>
            <person name="Brunel D."/>
            <person name="Delourme R."/>
            <person name="Renard M."/>
            <person name="Aury J.M."/>
            <person name="Adams K.L."/>
            <person name="Batley J."/>
            <person name="Snowdon R.J."/>
            <person name="Tost J."/>
            <person name="Edwards D."/>
            <person name="Zhou Y."/>
            <person name="Hua W."/>
            <person name="Sharpe A.G."/>
            <person name="Paterson A.H."/>
            <person name="Guan C."/>
            <person name="Wincker P."/>
        </authorList>
    </citation>
    <scope>NUCLEOTIDE SEQUENCE [LARGE SCALE GENOMIC DNA]</scope>
    <source>
        <strain evidence="3">cv. Darmor-bzh</strain>
    </source>
</reference>
<proteinExistence type="predicted"/>
<dbReference type="Gramene" id="CDY16457">
    <property type="protein sequence ID" value="CDY16457"/>
    <property type="gene ID" value="GSBRNA2T00091023001"/>
</dbReference>
<keyword evidence="3" id="KW-1185">Reference proteome</keyword>
<sequence>MTLSHPVRVRRVELGVESNESFGEEEEEAAAPRGKSFSALTNRTCHLRRRRPEAESQHQHIFMRYDGVGKGPITEPNGTGEAIGRRAKGDAKSRFGRRNWGRVSLPFRRRLHRLHQALPMSSSSSLATVVFIEFRRRHLHRALMFCFWFLNVLLCD</sequence>
<dbReference type="EMBL" id="HG994362">
    <property type="protein sequence ID" value="CAF2218361.1"/>
    <property type="molecule type" value="Genomic_DNA"/>
</dbReference>
<organism evidence="2 3">
    <name type="scientific">Brassica napus</name>
    <name type="common">Rape</name>
    <dbReference type="NCBI Taxonomy" id="3708"/>
    <lineage>
        <taxon>Eukaryota</taxon>
        <taxon>Viridiplantae</taxon>
        <taxon>Streptophyta</taxon>
        <taxon>Embryophyta</taxon>
        <taxon>Tracheophyta</taxon>
        <taxon>Spermatophyta</taxon>
        <taxon>Magnoliopsida</taxon>
        <taxon>eudicotyledons</taxon>
        <taxon>Gunneridae</taxon>
        <taxon>Pentapetalae</taxon>
        <taxon>rosids</taxon>
        <taxon>malvids</taxon>
        <taxon>Brassicales</taxon>
        <taxon>Brassicaceae</taxon>
        <taxon>Brassiceae</taxon>
        <taxon>Brassica</taxon>
    </lineage>
</organism>
<dbReference type="Proteomes" id="UP000028999">
    <property type="component" value="Unassembled WGS sequence"/>
</dbReference>